<dbReference type="SUPFAM" id="SSF47459">
    <property type="entry name" value="HLH, helix-loop-helix DNA-binding domain"/>
    <property type="match status" value="1"/>
</dbReference>
<feature type="compositionally biased region" description="Basic residues" evidence="1">
    <location>
        <begin position="26"/>
        <end position="40"/>
    </location>
</feature>
<sequence>MPTIASSTAKAKALEEEDAAPPRSASTRKTRPLRRKTSHSVIERRRREKINERLIRLQESVPACRQEAQEMLSSKLSNVKGKKRLAEADRQEEIERRIKQEMVLEKLCIISHTVGACCEPFASMQLRSMGLTRRFPFPSPVLPPLTDHLAELQAQVAAFRRLCRCSPPITLPNPPSPHAHAKFAHAHGHAASAEEGEEEEEEEEGIALEHGSDGDDARANDCDEKQRGGASERVQASAVYAPKRKRHWGSNRPPRGEAAPASDKRKRSKIDSKDRKVAAHEASAQNSHSVEGGRAVKVQDEALVSDAESHDGDSSASELAFESPLPIQQAWDHAHRPIPAAGPPMTSARRRRATDAGFTPGPEGHGEESMHACGHSHPPGGHAPGVQYPGAAHHYGYRHEPLASIQKTLTSKGDHVARSEAPELPATCLPWSSQGALQHSYRQPSYHRALPHLWALPSPSQPLFSPASASWPNASADSRADGAESPRGSADSSFASSRIHLAPIRTIRTVRDDFERGNRCEGPPVFHRPRSLSPTRPISDLQERRSPHFDLRALPSIRHLNIEQSRQLDQQAPCVDEDAQPEPAIRSAHVQKRTPMMSCSPSFPSSTHESPNTSPSSPSSSSSAASGSKSASAGLDILAAAVSGERRQTSTEVRELDHPKLAKQRPRKDPLLARRIL</sequence>
<dbReference type="RefSeq" id="XP_025372939.1">
    <property type="nucleotide sequence ID" value="XM_025510230.1"/>
</dbReference>
<evidence type="ECO:0000256" key="1">
    <source>
        <dbReference type="SAM" id="MobiDB-lite"/>
    </source>
</evidence>
<dbReference type="InterPro" id="IPR036638">
    <property type="entry name" value="HLH_DNA-bd_sf"/>
</dbReference>
<feature type="region of interest" description="Disordered" evidence="1">
    <location>
        <begin position="354"/>
        <end position="374"/>
    </location>
</feature>
<keyword evidence="4" id="KW-1185">Reference proteome</keyword>
<protein>
    <recommendedName>
        <fullName evidence="2">BHLH domain-containing protein</fullName>
    </recommendedName>
</protein>
<feature type="compositionally biased region" description="Basic residues" evidence="1">
    <location>
        <begin position="179"/>
        <end position="188"/>
    </location>
</feature>
<dbReference type="InterPro" id="IPR011598">
    <property type="entry name" value="bHLH_dom"/>
</dbReference>
<proteinExistence type="predicted"/>
<feature type="domain" description="BHLH" evidence="2">
    <location>
        <begin position="34"/>
        <end position="101"/>
    </location>
</feature>
<feature type="compositionally biased region" description="Basic and acidic residues" evidence="1">
    <location>
        <begin position="269"/>
        <end position="279"/>
    </location>
</feature>
<name>A0A316W7E5_9BASI</name>
<feature type="compositionally biased region" description="Basic and acidic residues" evidence="1">
    <location>
        <begin position="667"/>
        <end position="677"/>
    </location>
</feature>
<feature type="region of interest" description="Disordered" evidence="1">
    <location>
        <begin position="465"/>
        <end position="496"/>
    </location>
</feature>
<evidence type="ECO:0000259" key="2">
    <source>
        <dbReference type="PROSITE" id="PS50888"/>
    </source>
</evidence>
<gene>
    <name evidence="3" type="ORF">IE81DRAFT_126254</name>
</gene>
<feature type="compositionally biased region" description="Basic and acidic residues" evidence="1">
    <location>
        <begin position="210"/>
        <end position="227"/>
    </location>
</feature>
<dbReference type="GO" id="GO:0046983">
    <property type="term" value="F:protein dimerization activity"/>
    <property type="evidence" value="ECO:0007669"/>
    <property type="project" value="InterPro"/>
</dbReference>
<dbReference type="PROSITE" id="PS50888">
    <property type="entry name" value="BHLH"/>
    <property type="match status" value="1"/>
</dbReference>
<accession>A0A316W7E5</accession>
<feature type="region of interest" description="Disordered" evidence="1">
    <location>
        <begin position="588"/>
        <end position="677"/>
    </location>
</feature>
<dbReference type="GeneID" id="37032100"/>
<feature type="region of interest" description="Disordered" evidence="1">
    <location>
        <begin position="515"/>
        <end position="540"/>
    </location>
</feature>
<dbReference type="AlphaFoldDB" id="A0A316W7E5"/>
<dbReference type="Gene3D" id="4.10.280.10">
    <property type="entry name" value="Helix-loop-helix DNA-binding domain"/>
    <property type="match status" value="1"/>
</dbReference>
<evidence type="ECO:0000313" key="4">
    <source>
        <dbReference type="Proteomes" id="UP000245783"/>
    </source>
</evidence>
<feature type="compositionally biased region" description="Low complexity" evidence="1">
    <location>
        <begin position="465"/>
        <end position="477"/>
    </location>
</feature>
<feature type="region of interest" description="Disordered" evidence="1">
    <location>
        <begin position="174"/>
        <end position="322"/>
    </location>
</feature>
<feature type="compositionally biased region" description="Low complexity" evidence="1">
    <location>
        <begin position="595"/>
        <end position="633"/>
    </location>
</feature>
<dbReference type="STRING" id="1522189.A0A316W7E5"/>
<reference evidence="3 4" key="1">
    <citation type="journal article" date="2018" name="Mol. Biol. Evol.">
        <title>Broad Genomic Sampling Reveals a Smut Pathogenic Ancestry of the Fungal Clade Ustilaginomycotina.</title>
        <authorList>
            <person name="Kijpornyongpan T."/>
            <person name="Mondo S.J."/>
            <person name="Barry K."/>
            <person name="Sandor L."/>
            <person name="Lee J."/>
            <person name="Lipzen A."/>
            <person name="Pangilinan J."/>
            <person name="LaButti K."/>
            <person name="Hainaut M."/>
            <person name="Henrissat B."/>
            <person name="Grigoriev I.V."/>
            <person name="Spatafora J.W."/>
            <person name="Aime M.C."/>
        </authorList>
    </citation>
    <scope>NUCLEOTIDE SEQUENCE [LARGE SCALE GENOMIC DNA]</scope>
    <source>
        <strain evidence="3 4">MCA 4658</strain>
    </source>
</reference>
<feature type="region of interest" description="Disordered" evidence="1">
    <location>
        <begin position="1"/>
        <end position="45"/>
    </location>
</feature>
<organism evidence="3 4">
    <name type="scientific">Ceraceosorus guamensis</name>
    <dbReference type="NCBI Taxonomy" id="1522189"/>
    <lineage>
        <taxon>Eukaryota</taxon>
        <taxon>Fungi</taxon>
        <taxon>Dikarya</taxon>
        <taxon>Basidiomycota</taxon>
        <taxon>Ustilaginomycotina</taxon>
        <taxon>Exobasidiomycetes</taxon>
        <taxon>Ceraceosorales</taxon>
        <taxon>Ceraceosoraceae</taxon>
        <taxon>Ceraceosorus</taxon>
    </lineage>
</organism>
<evidence type="ECO:0000313" key="3">
    <source>
        <dbReference type="EMBL" id="PWN45779.1"/>
    </source>
</evidence>
<dbReference type="OrthoDB" id="690068at2759"/>
<dbReference type="Proteomes" id="UP000245783">
    <property type="component" value="Unassembled WGS sequence"/>
</dbReference>
<feature type="compositionally biased region" description="Acidic residues" evidence="1">
    <location>
        <begin position="194"/>
        <end position="206"/>
    </location>
</feature>
<dbReference type="InParanoid" id="A0A316W7E5"/>
<dbReference type="Pfam" id="PF00010">
    <property type="entry name" value="HLH"/>
    <property type="match status" value="1"/>
</dbReference>
<dbReference type="EMBL" id="KZ819353">
    <property type="protein sequence ID" value="PWN45779.1"/>
    <property type="molecule type" value="Genomic_DNA"/>
</dbReference>
<feature type="compositionally biased region" description="Basic and acidic residues" evidence="1">
    <location>
        <begin position="644"/>
        <end position="660"/>
    </location>
</feature>